<dbReference type="HOGENOM" id="CLU_151236_1_1_1"/>
<dbReference type="Gene3D" id="3.10.450.50">
    <property type="match status" value="1"/>
</dbReference>
<protein>
    <recommendedName>
        <fullName evidence="3">SnoaL-like domain-containing protein</fullName>
    </recommendedName>
</protein>
<reference evidence="1 2" key="1">
    <citation type="journal article" date="2005" name="Nature">
        <title>The genome of the social amoeba Dictyostelium discoideum.</title>
        <authorList>
            <consortium name="The Dictyostelium discoideum Sequencing Consortium"/>
            <person name="Eichinger L."/>
            <person name="Pachebat J.A."/>
            <person name="Glockner G."/>
            <person name="Rajandream M.A."/>
            <person name="Sucgang R."/>
            <person name="Berriman M."/>
            <person name="Song J."/>
            <person name="Olsen R."/>
            <person name="Szafranski K."/>
            <person name="Xu Q."/>
            <person name="Tunggal B."/>
            <person name="Kummerfeld S."/>
            <person name="Madera M."/>
            <person name="Konfortov B.A."/>
            <person name="Rivero F."/>
            <person name="Bankier A.T."/>
            <person name="Lehmann R."/>
            <person name="Hamlin N."/>
            <person name="Davies R."/>
            <person name="Gaudet P."/>
            <person name="Fey P."/>
            <person name="Pilcher K."/>
            <person name="Chen G."/>
            <person name="Saunders D."/>
            <person name="Sodergren E."/>
            <person name="Davis P."/>
            <person name="Kerhornou A."/>
            <person name="Nie X."/>
            <person name="Hall N."/>
            <person name="Anjard C."/>
            <person name="Hemphill L."/>
            <person name="Bason N."/>
            <person name="Farbrother P."/>
            <person name="Desany B."/>
            <person name="Just E."/>
            <person name="Morio T."/>
            <person name="Rost R."/>
            <person name="Churcher C."/>
            <person name="Cooper J."/>
            <person name="Haydock S."/>
            <person name="van Driessche N."/>
            <person name="Cronin A."/>
            <person name="Goodhead I."/>
            <person name="Muzny D."/>
            <person name="Mourier T."/>
            <person name="Pain A."/>
            <person name="Lu M."/>
            <person name="Harper D."/>
            <person name="Lindsay R."/>
            <person name="Hauser H."/>
            <person name="James K."/>
            <person name="Quiles M."/>
            <person name="Madan Babu M."/>
            <person name="Saito T."/>
            <person name="Buchrieser C."/>
            <person name="Wardroper A."/>
            <person name="Felder M."/>
            <person name="Thangavelu M."/>
            <person name="Johnson D."/>
            <person name="Knights A."/>
            <person name="Loulseged H."/>
            <person name="Mungall K."/>
            <person name="Oliver K."/>
            <person name="Price C."/>
            <person name="Quail M.A."/>
            <person name="Urushihara H."/>
            <person name="Hernandez J."/>
            <person name="Rabbinowitsch E."/>
            <person name="Steffen D."/>
            <person name="Sanders M."/>
            <person name="Ma J."/>
            <person name="Kohara Y."/>
            <person name="Sharp S."/>
            <person name="Simmonds M."/>
            <person name="Spiegler S."/>
            <person name="Tivey A."/>
            <person name="Sugano S."/>
            <person name="White B."/>
            <person name="Walker D."/>
            <person name="Woodward J."/>
            <person name="Winckler T."/>
            <person name="Tanaka Y."/>
            <person name="Shaulsky G."/>
            <person name="Schleicher M."/>
            <person name="Weinstock G."/>
            <person name="Rosenthal A."/>
            <person name="Cox E.C."/>
            <person name="Chisholm R.L."/>
            <person name="Gibbs R."/>
            <person name="Loomis W.F."/>
            <person name="Platzer M."/>
            <person name="Kay R.R."/>
            <person name="Williams J."/>
            <person name="Dear P.H."/>
            <person name="Noegel A.A."/>
            <person name="Barrell B."/>
            <person name="Kuspa A."/>
        </authorList>
    </citation>
    <scope>NUCLEOTIDE SEQUENCE [LARGE SCALE GENOMIC DNA]</scope>
    <source>
        <strain evidence="1 2">AX4</strain>
    </source>
</reference>
<sequence>MAALENFLILRDGINQSKFMEMFEKFFHENVVMIQNGAIIEGKAKNREIQENFIKNSVIHEIKIVSFEERGDTIVYQMVMNFEIGGHVINKNQEVHQTWEYDKVIRELYV</sequence>
<evidence type="ECO:0000313" key="1">
    <source>
        <dbReference type="EMBL" id="EAL67582.1"/>
    </source>
</evidence>
<dbReference type="GeneID" id="8622129"/>
<organism evidence="1 2">
    <name type="scientific">Dictyostelium discoideum</name>
    <name type="common">Social amoeba</name>
    <dbReference type="NCBI Taxonomy" id="44689"/>
    <lineage>
        <taxon>Eukaryota</taxon>
        <taxon>Amoebozoa</taxon>
        <taxon>Evosea</taxon>
        <taxon>Eumycetozoa</taxon>
        <taxon>Dictyostelia</taxon>
        <taxon>Dictyosteliales</taxon>
        <taxon>Dictyosteliaceae</taxon>
        <taxon>Dictyostelium</taxon>
    </lineage>
</organism>
<dbReference type="RefSeq" id="XP_641555.1">
    <property type="nucleotide sequence ID" value="XM_636463.1"/>
</dbReference>
<name>Q54WJ8_DICDI</name>
<dbReference type="PANTHER" id="PTHR34003:SF2">
    <property type="entry name" value="SNOAL-LIKE DOMAIN-CONTAINING PROTEIN"/>
    <property type="match status" value="1"/>
</dbReference>
<dbReference type="SUPFAM" id="SSF54427">
    <property type="entry name" value="NTF2-like"/>
    <property type="match status" value="1"/>
</dbReference>
<dbReference type="VEuPathDB" id="AmoebaDB:DDB_G0279615"/>
<dbReference type="PhylomeDB" id="Q54WJ8"/>
<dbReference type="Proteomes" id="UP000002195">
    <property type="component" value="Unassembled WGS sequence"/>
</dbReference>
<gene>
    <name evidence="1" type="ORF">DDB_G0279615</name>
</gene>
<dbReference type="EMBL" id="AAFI02000032">
    <property type="protein sequence ID" value="EAL67582.1"/>
    <property type="molecule type" value="Genomic_DNA"/>
</dbReference>
<keyword evidence="2" id="KW-1185">Reference proteome</keyword>
<dbReference type="AlphaFoldDB" id="Q54WJ8"/>
<dbReference type="KEGG" id="ddi:DDB_G0279615"/>
<proteinExistence type="predicted"/>
<comment type="caution">
    <text evidence="1">The sequence shown here is derived from an EMBL/GenBank/DDBJ whole genome shotgun (WGS) entry which is preliminary data.</text>
</comment>
<accession>Q54WJ8</accession>
<evidence type="ECO:0008006" key="3">
    <source>
        <dbReference type="Google" id="ProtNLM"/>
    </source>
</evidence>
<dbReference type="InterPro" id="IPR032710">
    <property type="entry name" value="NTF2-like_dom_sf"/>
</dbReference>
<dbReference type="InParanoid" id="Q54WJ8"/>
<dbReference type="SMR" id="Q54WJ8"/>
<dbReference type="OMA" id="HENVVMI"/>
<evidence type="ECO:0000313" key="2">
    <source>
        <dbReference type="Proteomes" id="UP000002195"/>
    </source>
</evidence>
<dbReference type="PANTHER" id="PTHR34003">
    <property type="entry name" value="BLL2395 PROTEIN"/>
    <property type="match status" value="1"/>
</dbReference>
<dbReference type="FunCoup" id="Q54WJ8">
    <property type="interactions" value="2"/>
</dbReference>
<dbReference type="PaxDb" id="44689-DDB0205938"/>
<dbReference type="dictyBase" id="DDB_G0279615"/>